<dbReference type="SUPFAM" id="SSF111369">
    <property type="entry name" value="HlyD-like secretion proteins"/>
    <property type="match status" value="1"/>
</dbReference>
<gene>
    <name evidence="3" type="ORF">A0131_10605</name>
</gene>
<feature type="transmembrane region" description="Helical" evidence="2">
    <location>
        <begin position="6"/>
        <end position="25"/>
    </location>
</feature>
<dbReference type="PANTHER" id="PTHR30469">
    <property type="entry name" value="MULTIDRUG RESISTANCE PROTEIN MDTA"/>
    <property type="match status" value="1"/>
</dbReference>
<keyword evidence="2" id="KW-0812">Transmembrane</keyword>
<comment type="caution">
    <text evidence="3">The sequence shown here is derived from an EMBL/GenBank/DDBJ whole genome shotgun (WGS) entry which is preliminary data.</text>
</comment>
<accession>A0A151A700</accession>
<evidence type="ECO:0000313" key="3">
    <source>
        <dbReference type="EMBL" id="KYH15214.1"/>
    </source>
</evidence>
<organism evidence="3 4">
    <name type="scientific">Staphylococcus kloosii</name>
    <dbReference type="NCBI Taxonomy" id="29384"/>
    <lineage>
        <taxon>Bacteria</taxon>
        <taxon>Bacillati</taxon>
        <taxon>Bacillota</taxon>
        <taxon>Bacilli</taxon>
        <taxon>Bacillales</taxon>
        <taxon>Staphylococcaceae</taxon>
        <taxon>Staphylococcus</taxon>
    </lineage>
</organism>
<protein>
    <recommendedName>
        <fullName evidence="5">RND efflux pump membrane fusion protein barrel-sandwich domain-containing protein</fullName>
    </recommendedName>
</protein>
<dbReference type="GO" id="GO:1990281">
    <property type="term" value="C:efflux pump complex"/>
    <property type="evidence" value="ECO:0007669"/>
    <property type="project" value="TreeGrafter"/>
</dbReference>
<evidence type="ECO:0000256" key="1">
    <source>
        <dbReference type="SAM" id="Coils"/>
    </source>
</evidence>
<dbReference type="AlphaFoldDB" id="A0A151A700"/>
<name>A0A151A700_9STAP</name>
<dbReference type="EMBL" id="LUGM01000002">
    <property type="protein sequence ID" value="KYH15214.1"/>
    <property type="molecule type" value="Genomic_DNA"/>
</dbReference>
<sequence>MNKYILISIITIVSAVIIVICYFFYKLYITKTSHQPEIKTIKVQYEPSKRINARYESESLYHFYLEPKHGYINNWLVKNGTQVHKNQPLFEYYNPTVEKAIALKQQLLATLNHDSEHTQDNAQLVALQNDIATLQQNLRTKINAPFDGILTINNSNPSTPQSHFATIYQPKYHISAKVPEAYMPTLKLGTTLKIHSPNNDQLNNEKIIHISPIPSNYDTNDKQSQYELRLTASAKSLLGQHCELEIPSTTIAIPQSALLNNKYVFIKKSNKFVKRVIKFNKSGNNNRITVKSGLSQGDIIAENANSLNTLN</sequence>
<dbReference type="GO" id="GO:0015562">
    <property type="term" value="F:efflux transmembrane transporter activity"/>
    <property type="evidence" value="ECO:0007669"/>
    <property type="project" value="TreeGrafter"/>
</dbReference>
<evidence type="ECO:0008006" key="5">
    <source>
        <dbReference type="Google" id="ProtNLM"/>
    </source>
</evidence>
<evidence type="ECO:0000313" key="4">
    <source>
        <dbReference type="Proteomes" id="UP000075418"/>
    </source>
</evidence>
<dbReference type="Proteomes" id="UP000075418">
    <property type="component" value="Unassembled WGS sequence"/>
</dbReference>
<dbReference type="RefSeq" id="WP_061855356.1">
    <property type="nucleotide sequence ID" value="NZ_LUGM01000002.1"/>
</dbReference>
<evidence type="ECO:0000256" key="2">
    <source>
        <dbReference type="SAM" id="Phobius"/>
    </source>
</evidence>
<keyword evidence="2" id="KW-0472">Membrane</keyword>
<keyword evidence="1" id="KW-0175">Coiled coil</keyword>
<keyword evidence="2" id="KW-1133">Transmembrane helix</keyword>
<feature type="coiled-coil region" evidence="1">
    <location>
        <begin position="117"/>
        <end position="144"/>
    </location>
</feature>
<reference evidence="3 4" key="1">
    <citation type="submission" date="2016-02" db="EMBL/GenBank/DDBJ databases">
        <title>Draft genome sequence of hydrocarbon degrading Staphylococcus saprophyticus Strain CNV2, isolated from crude-oil contaminated soil from Noonmati Oil Refinery, Guwahati, Assam, India.</title>
        <authorList>
            <person name="Mukherjee A."/>
            <person name="Chettri B."/>
            <person name="Langpoklakpam J."/>
            <person name="Singh A.K."/>
            <person name="Chattopadhyay D.J."/>
        </authorList>
    </citation>
    <scope>NUCLEOTIDE SEQUENCE [LARGE SCALE GENOMIC DNA]</scope>
    <source>
        <strain evidence="3 4">CNV2</strain>
    </source>
</reference>
<dbReference type="Gene3D" id="2.40.420.20">
    <property type="match status" value="1"/>
</dbReference>
<proteinExistence type="predicted"/>
<dbReference type="PANTHER" id="PTHR30469:SF15">
    <property type="entry name" value="HLYD FAMILY OF SECRETION PROTEINS"/>
    <property type="match status" value="1"/>
</dbReference>